<gene>
    <name evidence="2" type="ORF">EYF80_049091</name>
</gene>
<proteinExistence type="predicted"/>
<comment type="caution">
    <text evidence="2">The sequence shown here is derived from an EMBL/GenBank/DDBJ whole genome shotgun (WGS) entry which is preliminary data.</text>
</comment>
<organism evidence="2 3">
    <name type="scientific">Liparis tanakae</name>
    <name type="common">Tanaka's snailfish</name>
    <dbReference type="NCBI Taxonomy" id="230148"/>
    <lineage>
        <taxon>Eukaryota</taxon>
        <taxon>Metazoa</taxon>
        <taxon>Chordata</taxon>
        <taxon>Craniata</taxon>
        <taxon>Vertebrata</taxon>
        <taxon>Euteleostomi</taxon>
        <taxon>Actinopterygii</taxon>
        <taxon>Neopterygii</taxon>
        <taxon>Teleostei</taxon>
        <taxon>Neoteleostei</taxon>
        <taxon>Acanthomorphata</taxon>
        <taxon>Eupercaria</taxon>
        <taxon>Perciformes</taxon>
        <taxon>Cottioidei</taxon>
        <taxon>Cottales</taxon>
        <taxon>Liparidae</taxon>
        <taxon>Liparis</taxon>
    </lineage>
</organism>
<accession>A0A4Z2FIY8</accession>
<evidence type="ECO:0000313" key="2">
    <source>
        <dbReference type="EMBL" id="TNN40744.1"/>
    </source>
</evidence>
<keyword evidence="3" id="KW-1185">Reference proteome</keyword>
<evidence type="ECO:0000256" key="1">
    <source>
        <dbReference type="SAM" id="Coils"/>
    </source>
</evidence>
<sequence>MHSNMTLNSEIQRGLETLKSLHEAQNGSITLSSCVSAMVKQLKLLLDRVTLHKAHKHVLQELQANLKQLKGSSQKQEAGGVEQGAGGGDPQCTSACLSALVSPLTFDLSTLLLCLCCSEPQRHIWGKEEQNTFFTKECKQ</sequence>
<name>A0A4Z2FIY8_9TELE</name>
<dbReference type="Proteomes" id="UP000314294">
    <property type="component" value="Unassembled WGS sequence"/>
</dbReference>
<feature type="coiled-coil region" evidence="1">
    <location>
        <begin position="52"/>
        <end position="79"/>
    </location>
</feature>
<dbReference type="AlphaFoldDB" id="A0A4Z2FIY8"/>
<evidence type="ECO:0000313" key="3">
    <source>
        <dbReference type="Proteomes" id="UP000314294"/>
    </source>
</evidence>
<dbReference type="EMBL" id="SRLO01001163">
    <property type="protein sequence ID" value="TNN40744.1"/>
    <property type="molecule type" value="Genomic_DNA"/>
</dbReference>
<protein>
    <submittedName>
        <fullName evidence="2">Uncharacterized protein</fullName>
    </submittedName>
</protein>
<reference evidence="2 3" key="1">
    <citation type="submission" date="2019-03" db="EMBL/GenBank/DDBJ databases">
        <title>First draft genome of Liparis tanakae, snailfish: a comprehensive survey of snailfish specific genes.</title>
        <authorList>
            <person name="Kim W."/>
            <person name="Song I."/>
            <person name="Jeong J.-H."/>
            <person name="Kim D."/>
            <person name="Kim S."/>
            <person name="Ryu S."/>
            <person name="Song J.Y."/>
            <person name="Lee S.K."/>
        </authorList>
    </citation>
    <scope>NUCLEOTIDE SEQUENCE [LARGE SCALE GENOMIC DNA]</scope>
    <source>
        <tissue evidence="2">Muscle</tissue>
    </source>
</reference>
<keyword evidence="1" id="KW-0175">Coiled coil</keyword>